<reference evidence="23 24" key="1">
    <citation type="journal article" date="2017" name="Mol. Biol. Evol.">
        <title>The Multipartite Mitochondrial Genome of Enteromyxum leei (Myxozoa): Eight Fast-Evolving Megacircles.</title>
        <authorList>
            <person name="Yahalomi D."/>
            <person name="Haddas-Sasson M."/>
            <person name="Rubinstein N.D."/>
            <person name="Feldstein T."/>
            <person name="Diamant A."/>
            <person name="Huchon D."/>
        </authorList>
    </citation>
    <scope>NUCLEOTIDE SEQUENCE [LARGE SCALE GENOMIC DNA]</scope>
</reference>
<name>A0A1Q2XAN4_ENTLE</name>
<feature type="transmembrane region" description="Helical" evidence="20">
    <location>
        <begin position="87"/>
        <end position="109"/>
    </location>
</feature>
<evidence type="ECO:0000256" key="2">
    <source>
        <dbReference type="ARBA" id="ARBA00004448"/>
    </source>
</evidence>
<feature type="domain" description="Cytochrome b/b6 N-terminal region profile" evidence="21">
    <location>
        <begin position="1"/>
        <end position="185"/>
    </location>
</feature>
<evidence type="ECO:0000256" key="12">
    <source>
        <dbReference type="ARBA" id="ARBA00023004"/>
    </source>
</evidence>
<evidence type="ECO:0000256" key="9">
    <source>
        <dbReference type="ARBA" id="ARBA00022792"/>
    </source>
</evidence>
<evidence type="ECO:0000256" key="11">
    <source>
        <dbReference type="ARBA" id="ARBA00022989"/>
    </source>
</evidence>
<dbReference type="InterPro" id="IPR027387">
    <property type="entry name" value="Cytb/b6-like_sf"/>
</dbReference>
<evidence type="ECO:0000256" key="13">
    <source>
        <dbReference type="ARBA" id="ARBA00023075"/>
    </source>
</evidence>
<keyword evidence="7 20" id="KW-0812">Transmembrane</keyword>
<keyword evidence="6" id="KW-0679">Respiratory chain</keyword>
<evidence type="ECO:0000256" key="19">
    <source>
        <dbReference type="ARBA" id="ARBA00032818"/>
    </source>
</evidence>
<comment type="subcellular location">
    <subcellularLocation>
        <location evidence="2">Mitochondrion inner membrane</location>
        <topology evidence="2">Multi-pass membrane protein</topology>
    </subcellularLocation>
</comment>
<evidence type="ECO:0000256" key="7">
    <source>
        <dbReference type="ARBA" id="ARBA00022692"/>
    </source>
</evidence>
<evidence type="ECO:0000256" key="8">
    <source>
        <dbReference type="ARBA" id="ARBA00022723"/>
    </source>
</evidence>
<feature type="transmembrane region" description="Helical" evidence="20">
    <location>
        <begin position="313"/>
        <end position="330"/>
    </location>
</feature>
<evidence type="ECO:0000256" key="16">
    <source>
        <dbReference type="ARBA" id="ARBA00029812"/>
    </source>
</evidence>
<keyword evidence="12" id="KW-0408">Iron</keyword>
<feature type="domain" description="Cytochrome b/b6 C-terminal region profile" evidence="22">
    <location>
        <begin position="186"/>
        <end position="331"/>
    </location>
</feature>
<evidence type="ECO:0000259" key="21">
    <source>
        <dbReference type="PROSITE" id="PS51002"/>
    </source>
</evidence>
<dbReference type="EMBL" id="LN868207">
    <property type="protein sequence ID" value="CRX66581.1"/>
    <property type="molecule type" value="Genomic_DNA"/>
</dbReference>
<feature type="transmembrane region" description="Helical" evidence="20">
    <location>
        <begin position="12"/>
        <end position="35"/>
    </location>
</feature>
<proteinExistence type="predicted"/>
<comment type="function">
    <text evidence="1">Component of the ubiquinol-cytochrome c reductase complex (complex III or cytochrome b-c1 complex) that is part of the mitochondrial respiratory chain. The b-c1 complex mediates electron transfer from ubiquinol to cytochrome c. Contributes to the generation of a proton gradient across the mitochondrial membrane that is then used for ATP synthesis.</text>
</comment>
<feature type="transmembrane region" description="Helical" evidence="20">
    <location>
        <begin position="290"/>
        <end position="307"/>
    </location>
</feature>
<evidence type="ECO:0000256" key="6">
    <source>
        <dbReference type="ARBA" id="ARBA00022660"/>
    </source>
</evidence>
<evidence type="ECO:0000256" key="20">
    <source>
        <dbReference type="SAM" id="Phobius"/>
    </source>
</evidence>
<dbReference type="PANTHER" id="PTHR19271:SF16">
    <property type="entry name" value="CYTOCHROME B"/>
    <property type="match status" value="1"/>
</dbReference>
<dbReference type="GO" id="GO:0016491">
    <property type="term" value="F:oxidoreductase activity"/>
    <property type="evidence" value="ECO:0007669"/>
    <property type="project" value="UniProtKB-UniRule"/>
</dbReference>
<evidence type="ECO:0000256" key="3">
    <source>
        <dbReference type="ARBA" id="ARBA00013531"/>
    </source>
</evidence>
<evidence type="ECO:0000259" key="22">
    <source>
        <dbReference type="PROSITE" id="PS51003"/>
    </source>
</evidence>
<dbReference type="InterPro" id="IPR016174">
    <property type="entry name" value="Di-haem_cyt_TM"/>
</dbReference>
<feature type="transmembrane region" description="Helical" evidence="20">
    <location>
        <begin position="55"/>
        <end position="75"/>
    </location>
</feature>
<gene>
    <name evidence="23" type="primary">cob</name>
</gene>
<dbReference type="GO" id="GO:0046872">
    <property type="term" value="F:metal ion binding"/>
    <property type="evidence" value="ECO:0007669"/>
    <property type="project" value="UniProtKB-KW"/>
</dbReference>
<dbReference type="PANTHER" id="PTHR19271">
    <property type="entry name" value="CYTOCHROME B"/>
    <property type="match status" value="1"/>
</dbReference>
<keyword evidence="5" id="KW-0349">Heme</keyword>
<dbReference type="GO" id="GO:0022904">
    <property type="term" value="P:respiratory electron transport chain"/>
    <property type="evidence" value="ECO:0007669"/>
    <property type="project" value="InterPro"/>
</dbReference>
<dbReference type="PROSITE" id="PS51002">
    <property type="entry name" value="CYTB_NTER"/>
    <property type="match status" value="1"/>
</dbReference>
<dbReference type="SUPFAM" id="SSF81342">
    <property type="entry name" value="Transmembrane di-heme cytochromes"/>
    <property type="match status" value="1"/>
</dbReference>
<dbReference type="InterPro" id="IPR005798">
    <property type="entry name" value="Cyt_b/b6_C"/>
</dbReference>
<evidence type="ECO:0000256" key="18">
    <source>
        <dbReference type="ARBA" id="ARBA00032600"/>
    </source>
</evidence>
<evidence type="ECO:0000256" key="5">
    <source>
        <dbReference type="ARBA" id="ARBA00022617"/>
    </source>
</evidence>
<dbReference type="GO" id="GO:0005743">
    <property type="term" value="C:mitochondrial inner membrane"/>
    <property type="evidence" value="ECO:0007669"/>
    <property type="project" value="UniProtKB-SubCell"/>
</dbReference>
<evidence type="ECO:0000256" key="1">
    <source>
        <dbReference type="ARBA" id="ARBA00002566"/>
    </source>
</evidence>
<keyword evidence="15 20" id="KW-0472">Membrane</keyword>
<dbReference type="AlphaFoldDB" id="A0A1Q2XAN4"/>
<feature type="transmembrane region" description="Helical" evidence="20">
    <location>
        <begin position="115"/>
        <end position="133"/>
    </location>
</feature>
<accession>A0A1Q2XAN4</accession>
<geneLocation type="mitochondrion" evidence="23"/>
<dbReference type="Pfam" id="PF00033">
    <property type="entry name" value="Cytochrome_B"/>
    <property type="match status" value="1"/>
</dbReference>
<keyword evidence="9" id="KW-0999">Mitochondrion inner membrane</keyword>
<feature type="transmembrane region" description="Helical" evidence="20">
    <location>
        <begin position="154"/>
        <end position="175"/>
    </location>
</feature>
<evidence type="ECO:0000313" key="24">
    <source>
        <dbReference type="Proteomes" id="UP000270981"/>
    </source>
</evidence>
<evidence type="ECO:0000256" key="17">
    <source>
        <dbReference type="ARBA" id="ARBA00031681"/>
    </source>
</evidence>
<dbReference type="PROSITE" id="PS51003">
    <property type="entry name" value="CYTB_CTER"/>
    <property type="match status" value="1"/>
</dbReference>
<dbReference type="Proteomes" id="UP000270981">
    <property type="component" value="Mitochondrion 7"/>
</dbReference>
<evidence type="ECO:0000256" key="4">
    <source>
        <dbReference type="ARBA" id="ARBA00022448"/>
    </source>
</evidence>
<evidence type="ECO:0000256" key="10">
    <source>
        <dbReference type="ARBA" id="ARBA00022982"/>
    </source>
</evidence>
<keyword evidence="11 20" id="KW-1133">Transmembrane helix</keyword>
<sequence length="331" mass="36349">MFTCFPGTSWMWNLGFASGLSLMIQVSTGVVVSMNYNPGNPYNDLDVVERDRGGWFWRGIHSAGASTYFVIMYLHTLRSLVINSTNFVAWSTGLLVLLWSLLTALLGYALTYGNMAHWALTVVSSVTLVLPYGDYIQPNVVGGFSVNMSMIPRVYSTHYLTGLCLLAVVSVHVHFVHEEGNNSELGVNSNLCSIDFLSAQLVKDSLTAWGVITLLCILQVKCHKLDVITFDPQVFRPVNTEAAPEPIGPEWYVLPPFGGLKITEVPKLILMSVFVCMASTTYIRSRTPMILMIGVLLMILGIQAMTAHVNINMAEAVGLSVSIIALSVFIE</sequence>
<evidence type="ECO:0000313" key="23">
    <source>
        <dbReference type="EMBL" id="CRX66581.1"/>
    </source>
</evidence>
<dbReference type="Gene3D" id="1.20.810.10">
    <property type="entry name" value="Cytochrome Bc1 Complex, Chain C"/>
    <property type="match status" value="1"/>
</dbReference>
<keyword evidence="4" id="KW-0813">Transport</keyword>
<organism evidence="23 24">
    <name type="scientific">Enteromyxum leei</name>
    <name type="common">Intestinal myxosporean parasite</name>
    <dbReference type="NCBI Taxonomy" id="188704"/>
    <lineage>
        <taxon>Eukaryota</taxon>
        <taxon>Metazoa</taxon>
        <taxon>Cnidaria</taxon>
        <taxon>Myxozoa</taxon>
        <taxon>Myxosporea</taxon>
        <taxon>Bivalvulida</taxon>
        <taxon>Variisporina</taxon>
        <taxon>Enteromyxidae</taxon>
        <taxon>Enteromyxum</taxon>
    </lineage>
</organism>
<keyword evidence="8" id="KW-0479">Metal-binding</keyword>
<keyword evidence="13" id="KW-0830">Ubiquinone</keyword>
<evidence type="ECO:0000256" key="15">
    <source>
        <dbReference type="ARBA" id="ARBA00023136"/>
    </source>
</evidence>
<dbReference type="GO" id="GO:0009055">
    <property type="term" value="F:electron transfer activity"/>
    <property type="evidence" value="ECO:0007669"/>
    <property type="project" value="InterPro"/>
</dbReference>
<keyword evidence="14 23" id="KW-0496">Mitochondrion</keyword>
<dbReference type="InterPro" id="IPR005797">
    <property type="entry name" value="Cyt_b/b6_N"/>
</dbReference>
<protein>
    <recommendedName>
        <fullName evidence="3">Cytochrome b</fullName>
    </recommendedName>
    <alternativeName>
        <fullName evidence="17">Complex III subunit 3</fullName>
    </alternativeName>
    <alternativeName>
        <fullName evidence="18">Complex III subunit III</fullName>
    </alternativeName>
    <alternativeName>
        <fullName evidence="16">Cytochrome b-c1 complex subunit 3</fullName>
    </alternativeName>
    <alternativeName>
        <fullName evidence="19">Ubiquinol-cytochrome-c reductase complex cytochrome b subunit</fullName>
    </alternativeName>
</protein>
<keyword evidence="10" id="KW-0249">Electron transport</keyword>
<evidence type="ECO:0000256" key="14">
    <source>
        <dbReference type="ARBA" id="ARBA00023128"/>
    </source>
</evidence>